<gene>
    <name evidence="2" type="ORF">SDC9_123417</name>
</gene>
<protein>
    <submittedName>
        <fullName evidence="2">Uncharacterized protein</fullName>
    </submittedName>
</protein>
<name>A0A645CHL7_9ZZZZ</name>
<proteinExistence type="predicted"/>
<organism evidence="2">
    <name type="scientific">bioreactor metagenome</name>
    <dbReference type="NCBI Taxonomy" id="1076179"/>
    <lineage>
        <taxon>unclassified sequences</taxon>
        <taxon>metagenomes</taxon>
        <taxon>ecological metagenomes</taxon>
    </lineage>
</organism>
<comment type="caution">
    <text evidence="2">The sequence shown here is derived from an EMBL/GenBank/DDBJ whole genome shotgun (WGS) entry which is preliminary data.</text>
</comment>
<sequence length="140" mass="14877">MSGSEEGLGRRRPPVNQQLLLVIVAQADASDIDRPSRVVSPNHSPQPDVETKPLQDPQLRRCMADLRVTFRGGSSFAAGSPAKLVELSRQLRGSLLQTSRDCCEMLAVSIDQVGIGFGRIGQGKGVENFGGHGAPSGDGR</sequence>
<reference evidence="2" key="1">
    <citation type="submission" date="2019-08" db="EMBL/GenBank/DDBJ databases">
        <authorList>
            <person name="Kucharzyk K."/>
            <person name="Murdoch R.W."/>
            <person name="Higgins S."/>
            <person name="Loffler F."/>
        </authorList>
    </citation>
    <scope>NUCLEOTIDE SEQUENCE</scope>
</reference>
<dbReference type="EMBL" id="VSSQ01027269">
    <property type="protein sequence ID" value="MPM76419.1"/>
    <property type="molecule type" value="Genomic_DNA"/>
</dbReference>
<evidence type="ECO:0000313" key="2">
    <source>
        <dbReference type="EMBL" id="MPM76419.1"/>
    </source>
</evidence>
<evidence type="ECO:0000256" key="1">
    <source>
        <dbReference type="SAM" id="MobiDB-lite"/>
    </source>
</evidence>
<feature type="region of interest" description="Disordered" evidence="1">
    <location>
        <begin position="32"/>
        <end position="57"/>
    </location>
</feature>
<accession>A0A645CHL7</accession>
<dbReference type="AlphaFoldDB" id="A0A645CHL7"/>